<evidence type="ECO:0000256" key="4">
    <source>
        <dbReference type="ARBA" id="ARBA00023136"/>
    </source>
</evidence>
<organism evidence="7 8">
    <name type="scientific">Flavisphingopyxis soli</name>
    <dbReference type="NCBI Taxonomy" id="2601267"/>
    <lineage>
        <taxon>Bacteria</taxon>
        <taxon>Pseudomonadati</taxon>
        <taxon>Pseudomonadota</taxon>
        <taxon>Alphaproteobacteria</taxon>
        <taxon>Sphingomonadales</taxon>
        <taxon>Sphingopyxidaceae</taxon>
        <taxon>Flavisphingopyxis</taxon>
    </lineage>
</organism>
<accession>A0A5C6U5I2</accession>
<dbReference type="InterPro" id="IPR003807">
    <property type="entry name" value="DUF202"/>
</dbReference>
<keyword evidence="3 5" id="KW-1133">Transmembrane helix</keyword>
<protein>
    <submittedName>
        <fullName evidence="7">DUF202 domain-containing protein</fullName>
    </submittedName>
</protein>
<feature type="domain" description="DUF202" evidence="6">
    <location>
        <begin position="23"/>
        <end position="87"/>
    </location>
</feature>
<evidence type="ECO:0000313" key="7">
    <source>
        <dbReference type="EMBL" id="TXC68173.1"/>
    </source>
</evidence>
<dbReference type="RefSeq" id="WP_147123393.1">
    <property type="nucleotide sequence ID" value="NZ_VOPY01000003.1"/>
</dbReference>
<evidence type="ECO:0000256" key="2">
    <source>
        <dbReference type="ARBA" id="ARBA00022692"/>
    </source>
</evidence>
<evidence type="ECO:0000313" key="8">
    <source>
        <dbReference type="Proteomes" id="UP000321129"/>
    </source>
</evidence>
<dbReference type="Proteomes" id="UP000321129">
    <property type="component" value="Unassembled WGS sequence"/>
</dbReference>
<proteinExistence type="predicted"/>
<evidence type="ECO:0000259" key="6">
    <source>
        <dbReference type="Pfam" id="PF02656"/>
    </source>
</evidence>
<keyword evidence="4 5" id="KW-0472">Membrane</keyword>
<dbReference type="GO" id="GO:0012505">
    <property type="term" value="C:endomembrane system"/>
    <property type="evidence" value="ECO:0007669"/>
    <property type="project" value="UniProtKB-SubCell"/>
</dbReference>
<gene>
    <name evidence="7" type="ORF">FSZ31_10765</name>
</gene>
<evidence type="ECO:0000256" key="3">
    <source>
        <dbReference type="ARBA" id="ARBA00022989"/>
    </source>
</evidence>
<keyword evidence="2 5" id="KW-0812">Transmembrane</keyword>
<feature type="transmembrane region" description="Helical" evidence="5">
    <location>
        <begin position="32"/>
        <end position="52"/>
    </location>
</feature>
<evidence type="ECO:0000256" key="5">
    <source>
        <dbReference type="SAM" id="Phobius"/>
    </source>
</evidence>
<dbReference type="Pfam" id="PF02656">
    <property type="entry name" value="DUF202"/>
    <property type="match status" value="1"/>
</dbReference>
<comment type="caution">
    <text evidence="7">The sequence shown here is derived from an EMBL/GenBank/DDBJ whole genome shotgun (WGS) entry which is preliminary data.</text>
</comment>
<dbReference type="AlphaFoldDB" id="A0A5C6U5I2"/>
<dbReference type="OrthoDB" id="582337at2"/>
<reference evidence="7 8" key="1">
    <citation type="submission" date="2019-08" db="EMBL/GenBank/DDBJ databases">
        <title>Sphingorhabdus soil sp. nov., isolated from arctic soil.</title>
        <authorList>
            <person name="Liu Y."/>
        </authorList>
    </citation>
    <scope>NUCLEOTIDE SEQUENCE [LARGE SCALE GENOMIC DNA]</scope>
    <source>
        <strain evidence="7 8">D-2Q-5-6</strain>
    </source>
</reference>
<feature type="transmembrane region" description="Helical" evidence="5">
    <location>
        <begin position="102"/>
        <end position="125"/>
    </location>
</feature>
<dbReference type="EMBL" id="VOPY01000003">
    <property type="protein sequence ID" value="TXC68173.1"/>
    <property type="molecule type" value="Genomic_DNA"/>
</dbReference>
<name>A0A5C6U5I2_9SPHN</name>
<feature type="transmembrane region" description="Helical" evidence="5">
    <location>
        <begin position="64"/>
        <end position="81"/>
    </location>
</feature>
<comment type="subcellular location">
    <subcellularLocation>
        <location evidence="1">Endomembrane system</location>
        <topology evidence="1">Multi-pass membrane protein</topology>
    </subcellularLocation>
</comment>
<evidence type="ECO:0000256" key="1">
    <source>
        <dbReference type="ARBA" id="ARBA00004127"/>
    </source>
</evidence>
<keyword evidence="8" id="KW-1185">Reference proteome</keyword>
<sequence>MDNHDAKNGNQLAADRTDLAEDRTILANERTFAGWMRTGLACIGIGVGFNVLFDTLAPTWVPKAVATAFILIGVFIFWAAERRACKVLARLDTHHVSEFGGIDLRAIATVLSAGALVVAIGLWLLN</sequence>